<organism evidence="5 6">
    <name type="scientific">Branchiostoma floridae</name>
    <name type="common">Florida lancelet</name>
    <name type="synonym">Amphioxus</name>
    <dbReference type="NCBI Taxonomy" id="7739"/>
    <lineage>
        <taxon>Eukaryota</taxon>
        <taxon>Metazoa</taxon>
        <taxon>Chordata</taxon>
        <taxon>Cephalochordata</taxon>
        <taxon>Leptocardii</taxon>
        <taxon>Amphioxiformes</taxon>
        <taxon>Branchiostomatidae</taxon>
        <taxon>Branchiostoma</taxon>
    </lineage>
</organism>
<dbReference type="OrthoDB" id="4062651at2759"/>
<dbReference type="GO" id="GO:0004672">
    <property type="term" value="F:protein kinase activity"/>
    <property type="evidence" value="ECO:0007669"/>
    <property type="project" value="InterPro"/>
</dbReference>
<dbReference type="Gene3D" id="1.10.510.10">
    <property type="entry name" value="Transferase(Phosphotransferase) domain 1"/>
    <property type="match status" value="1"/>
</dbReference>
<gene>
    <name evidence="6" type="primary">LOC118417005</name>
</gene>
<accession>A0A9J7MSJ7</accession>
<dbReference type="PANTHER" id="PTHR44329:SF298">
    <property type="entry name" value="MIXED LINEAGE KINASE DOMAIN-LIKE PROTEIN"/>
    <property type="match status" value="1"/>
</dbReference>
<dbReference type="Proteomes" id="UP000001554">
    <property type="component" value="Chromosome 6"/>
</dbReference>
<evidence type="ECO:0000256" key="2">
    <source>
        <dbReference type="ARBA" id="ARBA00022840"/>
    </source>
</evidence>
<evidence type="ECO:0000313" key="5">
    <source>
        <dbReference type="Proteomes" id="UP000001554"/>
    </source>
</evidence>
<feature type="compositionally biased region" description="Basic residues" evidence="3">
    <location>
        <begin position="64"/>
        <end position="76"/>
    </location>
</feature>
<dbReference type="AlphaFoldDB" id="A0A9J7MSJ7"/>
<dbReference type="KEGG" id="bfo:118417005"/>
<feature type="region of interest" description="Disordered" evidence="3">
    <location>
        <begin position="60"/>
        <end position="81"/>
    </location>
</feature>
<dbReference type="InterPro" id="IPR001245">
    <property type="entry name" value="Ser-Thr/Tyr_kinase_cat_dom"/>
</dbReference>
<evidence type="ECO:0000256" key="3">
    <source>
        <dbReference type="SAM" id="MobiDB-lite"/>
    </source>
</evidence>
<dbReference type="PANTHER" id="PTHR44329">
    <property type="entry name" value="SERINE/THREONINE-PROTEIN KINASE TNNI3K-RELATED"/>
    <property type="match status" value="1"/>
</dbReference>
<name>A0A9J7MSJ7_BRAFL</name>
<reference evidence="5" key="1">
    <citation type="journal article" date="2020" name="Nat. Ecol. Evol.">
        <title>Deeply conserved synteny resolves early events in vertebrate evolution.</title>
        <authorList>
            <person name="Simakov O."/>
            <person name="Marletaz F."/>
            <person name="Yue J.X."/>
            <person name="O'Connell B."/>
            <person name="Jenkins J."/>
            <person name="Brandt A."/>
            <person name="Calef R."/>
            <person name="Tung C.H."/>
            <person name="Huang T.K."/>
            <person name="Schmutz J."/>
            <person name="Satoh N."/>
            <person name="Yu J.K."/>
            <person name="Putnam N.H."/>
            <person name="Green R.E."/>
            <person name="Rokhsar D.S."/>
        </authorList>
    </citation>
    <scope>NUCLEOTIDE SEQUENCE [LARGE SCALE GENOMIC DNA]</scope>
    <source>
        <strain evidence="5">S238N-H82</strain>
    </source>
</reference>
<sequence length="188" mass="20519">MRSTTCRGTAGCAWGWRGPGDSTLCTTARQPCYTVTSVNTRKFLVDGNMHVKLTGFGLTTTRSSARKHGRSSRRGRPSSTRHTVTFVAPERMGNINTPYDDRAESYSFGIVLHEIASRELPFKDMSQTAIAEFVKAGKTEDVPADCPAKFRHVIDACRAFDPALRPLSAEIADGLQDAFIQSVSKASS</sequence>
<dbReference type="Pfam" id="PF07714">
    <property type="entry name" value="PK_Tyr_Ser-Thr"/>
    <property type="match status" value="1"/>
</dbReference>
<dbReference type="RefSeq" id="XP_035678216.1">
    <property type="nucleotide sequence ID" value="XM_035822323.1"/>
</dbReference>
<dbReference type="PROSITE" id="PS50011">
    <property type="entry name" value="PROTEIN_KINASE_DOM"/>
    <property type="match status" value="1"/>
</dbReference>
<keyword evidence="5" id="KW-1185">Reference proteome</keyword>
<evidence type="ECO:0000256" key="1">
    <source>
        <dbReference type="ARBA" id="ARBA00022741"/>
    </source>
</evidence>
<dbReference type="InterPro" id="IPR011009">
    <property type="entry name" value="Kinase-like_dom_sf"/>
</dbReference>
<reference evidence="6" key="2">
    <citation type="submission" date="2025-08" db="UniProtKB">
        <authorList>
            <consortium name="RefSeq"/>
        </authorList>
    </citation>
    <scope>IDENTIFICATION</scope>
    <source>
        <strain evidence="6">S238N-H82</strain>
        <tissue evidence="6">Testes</tissue>
    </source>
</reference>
<dbReference type="GO" id="GO:0005524">
    <property type="term" value="F:ATP binding"/>
    <property type="evidence" value="ECO:0007669"/>
    <property type="project" value="UniProtKB-KW"/>
</dbReference>
<dbReference type="SUPFAM" id="SSF56112">
    <property type="entry name" value="Protein kinase-like (PK-like)"/>
    <property type="match status" value="1"/>
</dbReference>
<dbReference type="InterPro" id="IPR000719">
    <property type="entry name" value="Prot_kinase_dom"/>
</dbReference>
<proteinExistence type="predicted"/>
<feature type="domain" description="Protein kinase" evidence="4">
    <location>
        <begin position="1"/>
        <end position="180"/>
    </location>
</feature>
<keyword evidence="2" id="KW-0067">ATP-binding</keyword>
<evidence type="ECO:0000259" key="4">
    <source>
        <dbReference type="PROSITE" id="PS50011"/>
    </source>
</evidence>
<dbReference type="InterPro" id="IPR051681">
    <property type="entry name" value="Ser/Thr_Kinases-Pseudokinases"/>
</dbReference>
<protein>
    <submittedName>
        <fullName evidence="6">Mixed lineage kinase domain-like protein</fullName>
    </submittedName>
</protein>
<evidence type="ECO:0000313" key="6">
    <source>
        <dbReference type="RefSeq" id="XP_035678216.1"/>
    </source>
</evidence>
<keyword evidence="1" id="KW-0547">Nucleotide-binding</keyword>
<dbReference type="GeneID" id="118417005"/>